<accession>A0ABY7B2S9</accession>
<dbReference type="RefSeq" id="WP_268756635.1">
    <property type="nucleotide sequence ID" value="NZ_CP113836.1"/>
</dbReference>
<evidence type="ECO:0000313" key="2">
    <source>
        <dbReference type="Proteomes" id="UP001163203"/>
    </source>
</evidence>
<reference evidence="1" key="1">
    <citation type="submission" date="2022-11" db="EMBL/GenBank/DDBJ databases">
        <authorList>
            <person name="Mo P."/>
        </authorList>
    </citation>
    <scope>NUCLEOTIDE SEQUENCE</scope>
    <source>
        <strain evidence="1">HUAS 11-8</strain>
    </source>
</reference>
<organism evidence="1 2">
    <name type="scientific">Amycolatopsis cynarae</name>
    <dbReference type="NCBI Taxonomy" id="2995223"/>
    <lineage>
        <taxon>Bacteria</taxon>
        <taxon>Bacillati</taxon>
        <taxon>Actinomycetota</taxon>
        <taxon>Actinomycetes</taxon>
        <taxon>Pseudonocardiales</taxon>
        <taxon>Pseudonocardiaceae</taxon>
        <taxon>Amycolatopsis</taxon>
    </lineage>
</organism>
<name>A0ABY7B2S9_9PSEU</name>
<evidence type="ECO:0000313" key="1">
    <source>
        <dbReference type="EMBL" id="WAL66501.1"/>
    </source>
</evidence>
<dbReference type="EMBL" id="CP113836">
    <property type="protein sequence ID" value="WAL66501.1"/>
    <property type="molecule type" value="Genomic_DNA"/>
</dbReference>
<keyword evidence="2" id="KW-1185">Reference proteome</keyword>
<dbReference type="Proteomes" id="UP001163203">
    <property type="component" value="Chromosome"/>
</dbReference>
<proteinExistence type="predicted"/>
<sequence length="264" mass="29037">MGNDCWFQDPMVLPGSFRERVCMSFRLSFLGPPVEPQPRGLELVPETYESLVMEACGILADVGCRALVGGFGDPDWGLDVAYDFSAVMEQMPKVLSGIRAARRVDLDFYSQGVERLLVFEPRGELVEIICVSRTSWTPDPSVEWSSRGEVDRMFTSLAVNFGRAVSAACPLLADIQPIADWAAGRVMDKVMGIYSMDEREAFDAMSRFLWKFAHRAGDDLLTLLGDISLQADGEPTDPAAWTDWLECVRAVKGDGTAKPGGPLS</sequence>
<gene>
    <name evidence="1" type="ORF">ORV05_01395</name>
</gene>
<protein>
    <submittedName>
        <fullName evidence="1">Uncharacterized protein</fullName>
    </submittedName>
</protein>